<feature type="region of interest" description="Disordered" evidence="6">
    <location>
        <begin position="1000"/>
        <end position="1037"/>
    </location>
</feature>
<organism evidence="7">
    <name type="scientific">Cyprideis torosa</name>
    <dbReference type="NCBI Taxonomy" id="163714"/>
    <lineage>
        <taxon>Eukaryota</taxon>
        <taxon>Metazoa</taxon>
        <taxon>Ecdysozoa</taxon>
        <taxon>Arthropoda</taxon>
        <taxon>Crustacea</taxon>
        <taxon>Oligostraca</taxon>
        <taxon>Ostracoda</taxon>
        <taxon>Podocopa</taxon>
        <taxon>Podocopida</taxon>
        <taxon>Cytherocopina</taxon>
        <taxon>Cytheroidea</taxon>
        <taxon>Cytherideidae</taxon>
        <taxon>Cyprideis</taxon>
    </lineage>
</organism>
<feature type="compositionally biased region" description="Polar residues" evidence="6">
    <location>
        <begin position="565"/>
        <end position="587"/>
    </location>
</feature>
<dbReference type="InterPro" id="IPR016069">
    <property type="entry name" value="Translin_C"/>
</dbReference>
<sequence length="1480" mass="162044">MRIETGTPKSSMKLDETPLDPSVSHLLPLEDYLHGILNVPSQLVRYAITSVTSGHYEVPQLVLRYLLSLDTGFRLLPLKNDSLRKRCDSIKYDVKKAEDIVYDLSILGANDQVTATSLESRPNVTVGITASGSQSGVSIHVSLDQSGTTFGHFAAPAVTNTANQSSSSSSAVSSGVSSPLLNGNCKKMMLVSQDPSRSSSGSPVLGSPPPPSTTTSTRSSTASTKMAVSSPPPVYVVFDNLTWQSRCTRCSSSRQRCRCGSNPSTGILNRPREERYDLASASVMSSAEESSTALVSALSKPDSKLHIVRDNGHQEPSSISRSRLRRPSPRPSPPPRPPCPPPTADTPEPLSPRYTPNLRRASLGFSPSPPPPPETSTTSSTAAAWSFRPPGTSRTESEVKPETSHHRHSTEPKQESPESPPPSGSTEQTSSTTETRTSGTSSSIATRPRSSRWYHYGMSFRNPRCDVQLPPETSEEDEQLHHEPPPPPCRECHPHERHHDLLMSSQRTITRRANDWFFDSTASSTTASSSSQTTLQLQPYVSIASINGSPALVARRRRTPGSMRWSPSTLRRGTEPLDSTSRFRNTHSPPPLLPFATPAGETQEEATEEANNDRAPSPPRLSPHVEETFPTPSPPPLMPMTVDQTPAEETSVEPSGSQPATATTTERHDEEGGSGSLMSGGLLVEGSSRRTPAATARSEEASGDPAPSSSSGSSGTTGVREQLRVFGLFGGEDSITMAPNDDLAARNNMFGEDDESLFAPEENNPFEEWAPRRSTADVAPRRRDVEDIRRDLEDLVEGESRSFLWGRRTPLLEETPTSNPPSDPRRQRMRHRLSMEEMEQEQEQMEQLLMRSLGGSQQQRRLKRLHSETAPPSSSSSSSTSLSEDMRQLRRTVSMFNNAADAGDPSEWETFTEGADGSNSSNEDQPSSSQRRETPISLRLPLWCRPPEAAADTDEEKARKWRRRRTLLELESERERRDSSLRRSVSRLVNEATTLRRSMSRLVSEAEAEAASRERRSSLPTPTSSATDSSARYETFVDGRLEERMAALRRENRELQESLSSLRASRESTADRALTSPTSRRLTERTRRIAMVVRAIARRRSAARAAQPSSTATATQPERQRHPAGDGRIEGLLARAMQRSPPDDSSRRRPPTTSASSSSHQSEKSVLQRYFEDSLTSGLISGSRQQSRDRMSSSSKAILEAFLTRPKKRWGELAAAESTPASSTAENEEEQERAPPRLSAETDEQSPSAEDVEPPRKRRRLVPASSSGEASSASNPAPEAALGSTLPPSQEEEPGDTNGDLEAPRTLASEPNRSGDVEVFQCEPSTSSGIRAEERLGSYPIHRIPVSFDSDEDDEELDEVSKPSQGGASSQQSEETQEEEQRREKETGPEQMDTSEGMEEAPPAESTPRASTPTSTAATAQAEATAITTQNLSCKSSSDFKGCSRRKPITTFTAKDFQIYTTRESRNSIWVFVRSIRNAV</sequence>
<comment type="function">
    <text evidence="3">DNA-binding protein that specifically recognizes consensus sequences at the breakpoint junctions in chromosomal translocations, mostly involving immunoglobulin (Ig)/T-cell receptor gene segments. Seems to recognize single-stranded DNA ends generated by staggered breaks occurring at recombination hot spots.</text>
</comment>
<feature type="compositionally biased region" description="Low complexity" evidence="6">
    <location>
        <begin position="1018"/>
        <end position="1032"/>
    </location>
</feature>
<feature type="compositionally biased region" description="Low complexity" evidence="6">
    <location>
        <begin position="1400"/>
        <end position="1425"/>
    </location>
</feature>
<dbReference type="CDD" id="cd14819">
    <property type="entry name" value="Translin"/>
    <property type="match status" value="1"/>
</dbReference>
<feature type="region of interest" description="Disordered" evidence="6">
    <location>
        <begin position="799"/>
        <end position="960"/>
    </location>
</feature>
<dbReference type="OrthoDB" id="829at2759"/>
<feature type="region of interest" description="Disordered" evidence="6">
    <location>
        <begin position="192"/>
        <end position="229"/>
    </location>
</feature>
<reference evidence="7" key="1">
    <citation type="submission" date="2020-11" db="EMBL/GenBank/DDBJ databases">
        <authorList>
            <person name="Tran Van P."/>
        </authorList>
    </citation>
    <scope>NUCLEOTIDE SEQUENCE</scope>
</reference>
<feature type="compositionally biased region" description="Low complexity" evidence="6">
    <location>
        <begin position="195"/>
        <end position="205"/>
    </location>
</feature>
<feature type="region of interest" description="Disordered" evidence="6">
    <location>
        <begin position="1204"/>
        <end position="1425"/>
    </location>
</feature>
<dbReference type="InterPro" id="IPR036081">
    <property type="entry name" value="Translin_sf"/>
</dbReference>
<feature type="compositionally biased region" description="Basic and acidic residues" evidence="6">
    <location>
        <begin position="1379"/>
        <end position="1388"/>
    </location>
</feature>
<feature type="compositionally biased region" description="Low complexity" evidence="6">
    <location>
        <begin position="676"/>
        <end position="686"/>
    </location>
</feature>
<feature type="compositionally biased region" description="Low complexity" evidence="6">
    <location>
        <begin position="1214"/>
        <end position="1225"/>
    </location>
</feature>
<feature type="compositionally biased region" description="Low complexity" evidence="6">
    <location>
        <begin position="1263"/>
        <end position="1281"/>
    </location>
</feature>
<dbReference type="SUPFAM" id="SSF74784">
    <property type="entry name" value="Translin"/>
    <property type="match status" value="1"/>
</dbReference>
<evidence type="ECO:0000313" key="7">
    <source>
        <dbReference type="EMBL" id="CAD7223277.1"/>
    </source>
</evidence>
<comment type="function">
    <text evidence="4">Exhibits both single-stranded and double-stranded endoribonuclease activity. May act as an activator of RNA-induced silencing complex (RISC) by facilitating endonucleolytic cleavage of the siRNA passenger strand.</text>
</comment>
<feature type="compositionally biased region" description="Low complexity" evidence="6">
    <location>
        <begin position="873"/>
        <end position="883"/>
    </location>
</feature>
<dbReference type="GO" id="GO:0043565">
    <property type="term" value="F:sequence-specific DNA binding"/>
    <property type="evidence" value="ECO:0007669"/>
    <property type="project" value="InterPro"/>
</dbReference>
<evidence type="ECO:0000256" key="4">
    <source>
        <dbReference type="ARBA" id="ARBA00025410"/>
    </source>
</evidence>
<feature type="compositionally biased region" description="Polar residues" evidence="6">
    <location>
        <begin position="642"/>
        <end position="664"/>
    </location>
</feature>
<protein>
    <recommendedName>
        <fullName evidence="2">Translin</fullName>
    </recommendedName>
    <alternativeName>
        <fullName evidence="5">Component 3 of promoter of RISC</fullName>
    </alternativeName>
</protein>
<feature type="compositionally biased region" description="Basic and acidic residues" evidence="6">
    <location>
        <begin position="395"/>
        <end position="416"/>
    </location>
</feature>
<feature type="compositionally biased region" description="Pro residues" evidence="6">
    <location>
        <begin position="329"/>
        <end position="344"/>
    </location>
</feature>
<evidence type="ECO:0000256" key="3">
    <source>
        <dbReference type="ARBA" id="ARBA00025374"/>
    </source>
</evidence>
<feature type="compositionally biased region" description="Low complexity" evidence="6">
    <location>
        <begin position="424"/>
        <end position="443"/>
    </location>
</feature>
<feature type="compositionally biased region" description="Low complexity" evidence="6">
    <location>
        <begin position="703"/>
        <end position="718"/>
    </location>
</feature>
<feature type="region of interest" description="Disordered" evidence="6">
    <location>
        <begin position="304"/>
        <end position="486"/>
    </location>
</feature>
<feature type="compositionally biased region" description="Low complexity" evidence="6">
    <location>
        <begin position="213"/>
        <end position="224"/>
    </location>
</feature>
<dbReference type="InterPro" id="IPR002848">
    <property type="entry name" value="Translin_fam"/>
</dbReference>
<dbReference type="Pfam" id="PF01997">
    <property type="entry name" value="Translin"/>
    <property type="match status" value="1"/>
</dbReference>
<gene>
    <name evidence="7" type="ORF">CTOB1V02_LOCUS1267</name>
</gene>
<dbReference type="PANTHER" id="PTHR10741">
    <property type="entry name" value="TRANSLIN AND TRANSLIN ASSOCIATED PROTEIN X"/>
    <property type="match status" value="1"/>
</dbReference>
<dbReference type="GO" id="GO:0003697">
    <property type="term" value="F:single-stranded DNA binding"/>
    <property type="evidence" value="ECO:0007669"/>
    <property type="project" value="InterPro"/>
</dbReference>
<feature type="region of interest" description="Disordered" evidence="6">
    <location>
        <begin position="755"/>
        <end position="780"/>
    </location>
</feature>
<feature type="region of interest" description="Disordered" evidence="6">
    <location>
        <begin position="1099"/>
        <end position="1125"/>
    </location>
</feature>
<evidence type="ECO:0000256" key="5">
    <source>
        <dbReference type="ARBA" id="ARBA00030513"/>
    </source>
</evidence>
<name>A0A7R8W1W0_9CRUS</name>
<dbReference type="EMBL" id="OB660178">
    <property type="protein sequence ID" value="CAD7223277.1"/>
    <property type="molecule type" value="Genomic_DNA"/>
</dbReference>
<feature type="region of interest" description="Disordered" evidence="6">
    <location>
        <begin position="1058"/>
        <end position="1086"/>
    </location>
</feature>
<feature type="compositionally biased region" description="Low complexity" evidence="6">
    <location>
        <begin position="1362"/>
        <end position="1374"/>
    </location>
</feature>
<proteinExistence type="predicted"/>
<feature type="compositionally biased region" description="Low complexity" evidence="6">
    <location>
        <begin position="1103"/>
        <end position="1117"/>
    </location>
</feature>
<feature type="compositionally biased region" description="Low complexity" evidence="6">
    <location>
        <begin position="918"/>
        <end position="929"/>
    </location>
</feature>
<feature type="region of interest" description="Disordered" evidence="6">
    <location>
        <begin position="552"/>
        <end position="719"/>
    </location>
</feature>
<accession>A0A7R8W1W0</accession>
<evidence type="ECO:0000256" key="2">
    <source>
        <dbReference type="ARBA" id="ARBA00022196"/>
    </source>
</evidence>
<dbReference type="GO" id="GO:0016070">
    <property type="term" value="P:RNA metabolic process"/>
    <property type="evidence" value="ECO:0007669"/>
    <property type="project" value="InterPro"/>
</dbReference>
<feature type="compositionally biased region" description="Acidic residues" evidence="6">
    <location>
        <begin position="1349"/>
        <end position="1358"/>
    </location>
</feature>
<dbReference type="InterPro" id="IPR033956">
    <property type="entry name" value="Translin"/>
</dbReference>
<dbReference type="GO" id="GO:0003723">
    <property type="term" value="F:RNA binding"/>
    <property type="evidence" value="ECO:0007669"/>
    <property type="project" value="InterPro"/>
</dbReference>
<dbReference type="Gene3D" id="1.20.58.200">
    <property type="entry name" value="Translin, domain 2"/>
    <property type="match status" value="1"/>
</dbReference>
<evidence type="ECO:0000256" key="6">
    <source>
        <dbReference type="SAM" id="MobiDB-lite"/>
    </source>
</evidence>
<comment type="subunit">
    <text evidence="1">Ring-shaped heterooctamer of six TSN and two TSNAX subunits, DNA/RNA binding occurs inside the ring.</text>
</comment>
<evidence type="ECO:0000256" key="1">
    <source>
        <dbReference type="ARBA" id="ARBA00011685"/>
    </source>
</evidence>
<feature type="compositionally biased region" description="Basic and acidic residues" evidence="6">
    <location>
        <begin position="304"/>
        <end position="313"/>
    </location>
</feature>
<feature type="compositionally biased region" description="Basic and acidic residues" evidence="6">
    <location>
        <begin position="769"/>
        <end position="780"/>
    </location>
</feature>
<feature type="region of interest" description="Disordered" evidence="6">
    <location>
        <begin position="1137"/>
        <end position="1166"/>
    </location>
</feature>